<dbReference type="HAMAP" id="MF_01538">
    <property type="entry name" value="UPF0346"/>
    <property type="match status" value="1"/>
</dbReference>
<reference evidence="4" key="1">
    <citation type="journal article" date="2019" name="Int. J. Syst. Evol. Microbiol.">
        <title>The Global Catalogue of Microorganisms (GCM) 10K type strain sequencing project: providing services to taxonomists for standard genome sequencing and annotation.</title>
        <authorList>
            <consortium name="The Broad Institute Genomics Platform"/>
            <consortium name="The Broad Institute Genome Sequencing Center for Infectious Disease"/>
            <person name="Wu L."/>
            <person name="Ma J."/>
        </authorList>
    </citation>
    <scope>NUCLEOTIDE SEQUENCE [LARGE SCALE GENOMIC DNA]</scope>
    <source>
        <strain evidence="4">KCTC 13128</strain>
    </source>
</reference>
<name>A0ABV7CR88_9BACI</name>
<protein>
    <recommendedName>
        <fullName evidence="1">UPF0346 protein ACFOGI_01290</fullName>
    </recommendedName>
</protein>
<evidence type="ECO:0000259" key="2">
    <source>
        <dbReference type="Pfam" id="PF06855"/>
    </source>
</evidence>
<comment type="caution">
    <text evidence="3">The sequence shown here is derived from an EMBL/GenBank/DDBJ whole genome shotgun (WGS) entry which is preliminary data.</text>
</comment>
<dbReference type="EMBL" id="JBHRSA010000004">
    <property type="protein sequence ID" value="MFC3038885.1"/>
    <property type="molecule type" value="Genomic_DNA"/>
</dbReference>
<dbReference type="InterPro" id="IPR010673">
    <property type="entry name" value="UPF0346"/>
</dbReference>
<dbReference type="Pfam" id="PF06855">
    <property type="entry name" value="YozE_SAM_like"/>
    <property type="match status" value="1"/>
</dbReference>
<comment type="similarity">
    <text evidence="1">Belongs to the UPF0346 family.</text>
</comment>
<gene>
    <name evidence="3" type="ORF">ACFOGI_01290</name>
</gene>
<sequence>MRRSFYQFLLTYRGKKRPDDYSRLADWAFQDHTFPKYTEDYDEISSYLEWNSPFPNALMTFDELWDEYKNS</sequence>
<dbReference type="SUPFAM" id="SSF140652">
    <property type="entry name" value="YozE-like"/>
    <property type="match status" value="1"/>
</dbReference>
<proteinExistence type="inferred from homology"/>
<dbReference type="PIRSF" id="PIRSF037262">
    <property type="entry name" value="UCP037262"/>
    <property type="match status" value="1"/>
</dbReference>
<keyword evidence="4" id="KW-1185">Reference proteome</keyword>
<accession>A0ABV7CR88</accession>
<dbReference type="NCBIfam" id="NF010193">
    <property type="entry name" value="PRK13672.1"/>
    <property type="match status" value="1"/>
</dbReference>
<feature type="domain" description="YozE SAM-like" evidence="2">
    <location>
        <begin position="4"/>
        <end position="70"/>
    </location>
</feature>
<evidence type="ECO:0000313" key="3">
    <source>
        <dbReference type="EMBL" id="MFC3038885.1"/>
    </source>
</evidence>
<dbReference type="InterPro" id="IPR023089">
    <property type="entry name" value="YozE_SAM-like"/>
</dbReference>
<dbReference type="RefSeq" id="WP_390267219.1">
    <property type="nucleotide sequence ID" value="NZ_JBHRSA010000004.1"/>
</dbReference>
<dbReference type="InterPro" id="IPR036806">
    <property type="entry name" value="YozE_SAM-like_sf"/>
</dbReference>
<dbReference type="Proteomes" id="UP001595279">
    <property type="component" value="Unassembled WGS sequence"/>
</dbReference>
<dbReference type="Gene3D" id="1.10.150.260">
    <property type="entry name" value="YozE SAM-like"/>
    <property type="match status" value="1"/>
</dbReference>
<evidence type="ECO:0000256" key="1">
    <source>
        <dbReference type="HAMAP-Rule" id="MF_01538"/>
    </source>
</evidence>
<organism evidence="3 4">
    <name type="scientific">Virgibacillus xinjiangensis</name>
    <dbReference type="NCBI Taxonomy" id="393090"/>
    <lineage>
        <taxon>Bacteria</taxon>
        <taxon>Bacillati</taxon>
        <taxon>Bacillota</taxon>
        <taxon>Bacilli</taxon>
        <taxon>Bacillales</taxon>
        <taxon>Bacillaceae</taxon>
        <taxon>Virgibacillus</taxon>
    </lineage>
</organism>
<evidence type="ECO:0000313" key="4">
    <source>
        <dbReference type="Proteomes" id="UP001595279"/>
    </source>
</evidence>